<sequence length="247" mass="27196">MKGTAAFISIALLMGCSQGADEDKSISLKDKPAPVRSVSYKEQPVTIKPEKKILDVPIIAQNPELKYGCEVTSLAMLLQDAGVKAGKMELAQKVAKDPDPVVKSRNGDIIKWGDPSKGFVGDMTGRHMGYAVYDQPLENLMNEYLPGRTVNLTGQPFDRLLEQIQNGKPVIVWTTGDFRLPDRWESWSHGAKKIRTPLDLHVVVLVGYDADSVYLNDPLSGKKAVKVNKARFIASWKALGERAVSYA</sequence>
<gene>
    <name evidence="2" type="ORF">DFR59_11680</name>
</gene>
<organism evidence="2 3">
    <name type="scientific">Falsibacillus pallidus</name>
    <dbReference type="NCBI Taxonomy" id="493781"/>
    <lineage>
        <taxon>Bacteria</taxon>
        <taxon>Bacillati</taxon>
        <taxon>Bacillota</taxon>
        <taxon>Bacilli</taxon>
        <taxon>Bacillales</taxon>
        <taxon>Bacillaceae</taxon>
        <taxon>Falsibacillus</taxon>
    </lineage>
</organism>
<evidence type="ECO:0000313" key="2">
    <source>
        <dbReference type="EMBL" id="RDI39042.1"/>
    </source>
</evidence>
<evidence type="ECO:0000259" key="1">
    <source>
        <dbReference type="Pfam" id="PF13529"/>
    </source>
</evidence>
<dbReference type="PIRSF" id="PIRSF032442">
    <property type="entry name" value="UCP032442"/>
    <property type="match status" value="1"/>
</dbReference>
<dbReference type="Pfam" id="PF13529">
    <property type="entry name" value="Peptidase_C39_2"/>
    <property type="match status" value="1"/>
</dbReference>
<dbReference type="PANTHER" id="PTHR37806:SF1">
    <property type="entry name" value="PEPTIDASE C39-LIKE DOMAIN-CONTAINING PROTEIN"/>
    <property type="match status" value="1"/>
</dbReference>
<dbReference type="Gene3D" id="3.90.70.10">
    <property type="entry name" value="Cysteine proteinases"/>
    <property type="match status" value="1"/>
</dbReference>
<name>A0A370G5G0_9BACI</name>
<evidence type="ECO:0000313" key="3">
    <source>
        <dbReference type="Proteomes" id="UP000255326"/>
    </source>
</evidence>
<dbReference type="Proteomes" id="UP000255326">
    <property type="component" value="Unassembled WGS sequence"/>
</dbReference>
<reference evidence="2 3" key="1">
    <citation type="submission" date="2018-07" db="EMBL/GenBank/DDBJ databases">
        <title>Genomic Encyclopedia of Type Strains, Phase IV (KMG-IV): sequencing the most valuable type-strain genomes for metagenomic binning, comparative biology and taxonomic classification.</title>
        <authorList>
            <person name="Goeker M."/>
        </authorList>
    </citation>
    <scope>NUCLEOTIDE SEQUENCE [LARGE SCALE GENOMIC DNA]</scope>
    <source>
        <strain evidence="2 3">DSM 25281</strain>
    </source>
</reference>
<protein>
    <submittedName>
        <fullName evidence="2">Uncharacterized protein YvpB</fullName>
    </submittedName>
</protein>
<proteinExistence type="predicted"/>
<dbReference type="PANTHER" id="PTHR37806">
    <property type="entry name" value="LMO0724 PROTEIN"/>
    <property type="match status" value="1"/>
</dbReference>
<dbReference type="AlphaFoldDB" id="A0A370G5G0"/>
<accession>A0A370G5G0</accession>
<keyword evidence="3" id="KW-1185">Reference proteome</keyword>
<dbReference type="InterPro" id="IPR039564">
    <property type="entry name" value="Peptidase_C39-like"/>
</dbReference>
<dbReference type="InterPro" id="IPR016997">
    <property type="entry name" value="UCP032442"/>
</dbReference>
<feature type="domain" description="Peptidase C39-like" evidence="1">
    <location>
        <begin position="54"/>
        <end position="218"/>
    </location>
</feature>
<comment type="caution">
    <text evidence="2">The sequence shown here is derived from an EMBL/GenBank/DDBJ whole genome shotgun (WGS) entry which is preliminary data.</text>
</comment>
<dbReference type="PROSITE" id="PS51257">
    <property type="entry name" value="PROKAR_LIPOPROTEIN"/>
    <property type="match status" value="1"/>
</dbReference>
<dbReference type="EMBL" id="QQAY01000016">
    <property type="protein sequence ID" value="RDI39042.1"/>
    <property type="molecule type" value="Genomic_DNA"/>
</dbReference>